<feature type="transmembrane region" description="Helical" evidence="5">
    <location>
        <begin position="168"/>
        <end position="186"/>
    </location>
</feature>
<evidence type="ECO:0000256" key="4">
    <source>
        <dbReference type="ARBA" id="ARBA00023136"/>
    </source>
</evidence>
<dbReference type="EMBL" id="AAXKXX010000014">
    <property type="protein sequence ID" value="EGQ4385263.1"/>
    <property type="molecule type" value="Genomic_DNA"/>
</dbReference>
<comment type="subcellular location">
    <subcellularLocation>
        <location evidence="1">Membrane</location>
        <topology evidence="1">Multi-pass membrane protein</topology>
    </subcellularLocation>
</comment>
<sequence>MKKAKSFLYLTQLNTRRIFRDFKYVLLIIALPMFFYVIYSEIFPQNAAVNGISWKEYSLISLICFGIMGNAINLLGTKVANEKNDNWYAYLKVSVINPNAYMMSYLFSYFLISFIFSVAMILLGYFYNDIHIAFYKLVEIVILLNVFSFAFLFLALIIGQLGSAAQPIGTIVYLLLSFLGGLWIPVDAMPKHMQAFAEILPSYRYGHIGWSILSEGRIHIEDVLYLIGYAILFFIIFLVLSKVNGKNK</sequence>
<organism evidence="8 9">
    <name type="scientific">Staphylococcus pseudintermedius</name>
    <dbReference type="NCBI Taxonomy" id="283734"/>
    <lineage>
        <taxon>Bacteria</taxon>
        <taxon>Bacillati</taxon>
        <taxon>Bacillota</taxon>
        <taxon>Bacilli</taxon>
        <taxon>Bacillales</taxon>
        <taxon>Staphylococcaceae</taxon>
        <taxon>Staphylococcus</taxon>
        <taxon>Staphylococcus intermedius group</taxon>
    </lineage>
</organism>
<dbReference type="RefSeq" id="WP_015728605.1">
    <property type="nucleotide sequence ID" value="NZ_BAAFHQ010000010.1"/>
</dbReference>
<evidence type="ECO:0000313" key="10">
    <source>
        <dbReference type="Proteomes" id="UP000600220"/>
    </source>
</evidence>
<evidence type="ECO:0000313" key="8">
    <source>
        <dbReference type="EMBL" id="PWZ77009.1"/>
    </source>
</evidence>
<evidence type="ECO:0000313" key="9">
    <source>
        <dbReference type="Proteomes" id="UP000246800"/>
    </source>
</evidence>
<gene>
    <name evidence="8" type="ORF">DD902_01025</name>
    <name evidence="7" type="ORF">EGV54_09180</name>
</gene>
<dbReference type="GO" id="GO:0016020">
    <property type="term" value="C:membrane"/>
    <property type="evidence" value="ECO:0007669"/>
    <property type="project" value="UniProtKB-SubCell"/>
</dbReference>
<dbReference type="GO" id="GO:0140359">
    <property type="term" value="F:ABC-type transporter activity"/>
    <property type="evidence" value="ECO:0007669"/>
    <property type="project" value="InterPro"/>
</dbReference>
<evidence type="ECO:0000313" key="7">
    <source>
        <dbReference type="EMBL" id="EGQ4385263.1"/>
    </source>
</evidence>
<evidence type="ECO:0000259" key="6">
    <source>
        <dbReference type="Pfam" id="PF01061"/>
    </source>
</evidence>
<name>A0A2P5PAF2_STAPS</name>
<dbReference type="Proteomes" id="UP000246800">
    <property type="component" value="Unassembled WGS sequence"/>
</dbReference>
<dbReference type="InterPro" id="IPR013525">
    <property type="entry name" value="ABC2_TM"/>
</dbReference>
<evidence type="ECO:0000256" key="1">
    <source>
        <dbReference type="ARBA" id="ARBA00004141"/>
    </source>
</evidence>
<comment type="caution">
    <text evidence="8">The sequence shown here is derived from an EMBL/GenBank/DDBJ whole genome shotgun (WGS) entry which is preliminary data.</text>
</comment>
<dbReference type="Pfam" id="PF01061">
    <property type="entry name" value="ABC2_membrane"/>
    <property type="match status" value="1"/>
</dbReference>
<evidence type="ECO:0000256" key="3">
    <source>
        <dbReference type="ARBA" id="ARBA00022989"/>
    </source>
</evidence>
<feature type="transmembrane region" description="Helical" evidence="5">
    <location>
        <begin position="59"/>
        <end position="76"/>
    </location>
</feature>
<dbReference type="PANTHER" id="PTHR43229:SF2">
    <property type="entry name" value="NODULATION PROTEIN J"/>
    <property type="match status" value="1"/>
</dbReference>
<dbReference type="EMBL" id="QEIT01000007">
    <property type="protein sequence ID" value="PWZ77009.1"/>
    <property type="molecule type" value="Genomic_DNA"/>
</dbReference>
<evidence type="ECO:0000256" key="5">
    <source>
        <dbReference type="SAM" id="Phobius"/>
    </source>
</evidence>
<dbReference type="AlphaFoldDB" id="A0A2P5PAF2"/>
<evidence type="ECO:0000256" key="2">
    <source>
        <dbReference type="ARBA" id="ARBA00022692"/>
    </source>
</evidence>
<keyword evidence="2 5" id="KW-0812">Transmembrane</keyword>
<feature type="transmembrane region" description="Helical" evidence="5">
    <location>
        <begin position="133"/>
        <end position="156"/>
    </location>
</feature>
<dbReference type="PANTHER" id="PTHR43229">
    <property type="entry name" value="NODULATION PROTEIN J"/>
    <property type="match status" value="1"/>
</dbReference>
<dbReference type="Proteomes" id="UP000600220">
    <property type="component" value="Unassembled WGS sequence"/>
</dbReference>
<reference evidence="7 10" key="2">
    <citation type="submission" date="2018-11" db="EMBL/GenBank/DDBJ databases">
        <authorList>
            <consortium name="Veterinary Laboratory Investigation and Response Network"/>
        </authorList>
    </citation>
    <scope>NUCLEOTIDE SEQUENCE [LARGE SCALE GENOMIC DNA]</scope>
    <source>
        <strain evidence="7 10">SPSE-18-VL-LA-PA-Ryan-0021</strain>
    </source>
</reference>
<reference evidence="8 9" key="1">
    <citation type="journal article" date="2018" name="Vet. Microbiol.">
        <title>Clonal diversity and geographic distribution of methicillin-resistant Staphylococcus pseudintermedius from Australian animals: Discovery of novel sequence types.</title>
        <authorList>
            <person name="Worthing K.A."/>
            <person name="Abraham S."/>
            <person name="Coombs G.W."/>
            <person name="Pang S."/>
            <person name="Saputra S."/>
            <person name="Jordan D."/>
            <person name="Trott D.J."/>
            <person name="Norris J.M."/>
        </authorList>
    </citation>
    <scope>NUCLEOTIDE SEQUENCE [LARGE SCALE GENOMIC DNA]</scope>
    <source>
        <strain evidence="8 9">ST525 1</strain>
    </source>
</reference>
<keyword evidence="3 5" id="KW-1133">Transmembrane helix</keyword>
<keyword evidence="10" id="KW-1185">Reference proteome</keyword>
<accession>A0A2P5PAF2</accession>
<feature type="transmembrane region" description="Helical" evidence="5">
    <location>
        <begin position="223"/>
        <end position="240"/>
    </location>
</feature>
<feature type="transmembrane region" description="Helical" evidence="5">
    <location>
        <begin position="106"/>
        <end position="127"/>
    </location>
</feature>
<feature type="transmembrane region" description="Helical" evidence="5">
    <location>
        <begin position="21"/>
        <end position="39"/>
    </location>
</feature>
<dbReference type="InterPro" id="IPR051784">
    <property type="entry name" value="Nod_factor_ABC_transporter"/>
</dbReference>
<protein>
    <submittedName>
        <fullName evidence="8">ABC transporter permease</fullName>
    </submittedName>
</protein>
<feature type="domain" description="ABC-2 type transporter transmembrane" evidence="6">
    <location>
        <begin position="7"/>
        <end position="203"/>
    </location>
</feature>
<proteinExistence type="predicted"/>
<keyword evidence="4 5" id="KW-0472">Membrane</keyword>